<name>A0ABV6F348_9MICC</name>
<feature type="region of interest" description="Disordered" evidence="1">
    <location>
        <begin position="150"/>
        <end position="172"/>
    </location>
</feature>
<protein>
    <recommendedName>
        <fullName evidence="4">Glycine zipper domain-containing protein</fullName>
    </recommendedName>
</protein>
<proteinExistence type="predicted"/>
<organism evidence="2 3">
    <name type="scientific">Citricoccus parietis</name>
    <dbReference type="NCBI Taxonomy" id="592307"/>
    <lineage>
        <taxon>Bacteria</taxon>
        <taxon>Bacillati</taxon>
        <taxon>Actinomycetota</taxon>
        <taxon>Actinomycetes</taxon>
        <taxon>Micrococcales</taxon>
        <taxon>Micrococcaceae</taxon>
        <taxon>Citricoccus</taxon>
    </lineage>
</organism>
<reference evidence="2 3" key="1">
    <citation type="submission" date="2024-09" db="EMBL/GenBank/DDBJ databases">
        <authorList>
            <person name="Sun Q."/>
            <person name="Mori K."/>
        </authorList>
    </citation>
    <scope>NUCLEOTIDE SEQUENCE [LARGE SCALE GENOMIC DNA]</scope>
    <source>
        <strain evidence="2 3">CCM 7609</strain>
    </source>
</reference>
<sequence length="375" mass="38957">MAVDLSGLPELPDTSALRSDATQIKTVGNDVDQNCIDTRNAWTPIDAAIISPTGQEQLVNALEVMLGYGDGASLSTQAIEQALSDYCDGIDALKSRYDAAVGQAQMCWAESTPEDPNYRDNKEQAAQTEVNAVADLLLELEQTCADSIKSANPAAPGPGGAGHPSTGAVSSATQELLDRLRVDQYSFEILESVTIETRVSAFHLEIQMADGSRFSYSELSIEQSVTEHRTRVDVTTVDLASNRTPVGEPPRWAKIGGNFLSSLDIGLSVWGNGTEEWNQDLLENPDMSTGEQWGSAAQSAALGAGGGFLGGLGGAAGGAAIGTLIFPGVGTVIGGVVGGIVGGIGGEWLGNSVDNLLDGEGIGESIGNAWNSLWG</sequence>
<evidence type="ECO:0000313" key="3">
    <source>
        <dbReference type="Proteomes" id="UP001589766"/>
    </source>
</evidence>
<evidence type="ECO:0008006" key="4">
    <source>
        <dbReference type="Google" id="ProtNLM"/>
    </source>
</evidence>
<evidence type="ECO:0000256" key="1">
    <source>
        <dbReference type="SAM" id="MobiDB-lite"/>
    </source>
</evidence>
<evidence type="ECO:0000313" key="2">
    <source>
        <dbReference type="EMBL" id="MFC0247754.1"/>
    </source>
</evidence>
<accession>A0ABV6F348</accession>
<gene>
    <name evidence="2" type="ORF">ACFFIO_04500</name>
</gene>
<dbReference type="EMBL" id="JBHLWH010000013">
    <property type="protein sequence ID" value="MFC0247754.1"/>
    <property type="molecule type" value="Genomic_DNA"/>
</dbReference>
<dbReference type="Proteomes" id="UP001589766">
    <property type="component" value="Unassembled WGS sequence"/>
</dbReference>
<dbReference type="RefSeq" id="WP_378040386.1">
    <property type="nucleotide sequence ID" value="NZ_JBHLWH010000013.1"/>
</dbReference>
<keyword evidence="3" id="KW-1185">Reference proteome</keyword>
<comment type="caution">
    <text evidence="2">The sequence shown here is derived from an EMBL/GenBank/DDBJ whole genome shotgun (WGS) entry which is preliminary data.</text>
</comment>